<proteinExistence type="inferred from homology"/>
<organism evidence="9 10">
    <name type="scientific">Kineococcus mangrovi</name>
    <dbReference type="NCBI Taxonomy" id="1660183"/>
    <lineage>
        <taxon>Bacteria</taxon>
        <taxon>Bacillati</taxon>
        <taxon>Actinomycetota</taxon>
        <taxon>Actinomycetes</taxon>
        <taxon>Kineosporiales</taxon>
        <taxon>Kineosporiaceae</taxon>
        <taxon>Kineococcus</taxon>
    </lineage>
</organism>
<keyword evidence="3" id="KW-1003">Cell membrane</keyword>
<comment type="subcellular location">
    <subcellularLocation>
        <location evidence="1 7">Cell membrane</location>
        <topology evidence="1 7">Multi-pass membrane protein</topology>
    </subcellularLocation>
</comment>
<accession>A0ABV4I6H8</accession>
<feature type="transmembrane region" description="Helical" evidence="7">
    <location>
        <begin position="123"/>
        <end position="139"/>
    </location>
</feature>
<dbReference type="InterPro" id="IPR000515">
    <property type="entry name" value="MetI-like"/>
</dbReference>
<evidence type="ECO:0000256" key="4">
    <source>
        <dbReference type="ARBA" id="ARBA00022692"/>
    </source>
</evidence>
<reference evidence="9 10" key="1">
    <citation type="submission" date="2024-07" db="EMBL/GenBank/DDBJ databases">
        <authorList>
            <person name="Thanompreechachai J."/>
            <person name="Duangmal K."/>
        </authorList>
    </citation>
    <scope>NUCLEOTIDE SEQUENCE [LARGE SCALE GENOMIC DNA]</scope>
    <source>
        <strain evidence="9 10">TBRC 1896</strain>
    </source>
</reference>
<evidence type="ECO:0000259" key="8">
    <source>
        <dbReference type="PROSITE" id="PS50928"/>
    </source>
</evidence>
<feature type="domain" description="ABC transmembrane type-1" evidence="8">
    <location>
        <begin position="59"/>
        <end position="248"/>
    </location>
</feature>
<feature type="transmembrane region" description="Helical" evidence="7">
    <location>
        <begin position="58"/>
        <end position="85"/>
    </location>
</feature>
<evidence type="ECO:0000313" key="9">
    <source>
        <dbReference type="EMBL" id="MEZ0494151.1"/>
    </source>
</evidence>
<dbReference type="RefSeq" id="WP_370720382.1">
    <property type="nucleotide sequence ID" value="NZ_JBGGTQ010000009.1"/>
</dbReference>
<evidence type="ECO:0000256" key="3">
    <source>
        <dbReference type="ARBA" id="ARBA00022475"/>
    </source>
</evidence>
<sequence>MTRGNRLQVLLPPVLVGVSALLLWQLVVVAGRIATFVLPSPTAIASALGTVAGDVAQAAVATGTTAVTGLVAGSCAGVLAAVLAARFRLLDEVLSPLSAAANAMPIIALAPVFNAMFGSTSPVPRRLVVAVAVFFPLFVNTARGLRRIDPVHADLMRSLAVSGWTVTRYVRLPGAVPFVFTGLRLASSLSVIAAVVAEYFGGRQDGLGSRITSAASATAYPRAWSYVLGAVALGLLFYLAALLLERLLSPTLRRTR</sequence>
<feature type="transmembrane region" description="Helical" evidence="7">
    <location>
        <begin position="223"/>
        <end position="244"/>
    </location>
</feature>
<keyword evidence="2 7" id="KW-0813">Transport</keyword>
<evidence type="ECO:0000313" key="10">
    <source>
        <dbReference type="Proteomes" id="UP001566476"/>
    </source>
</evidence>
<feature type="transmembrane region" description="Helical" evidence="7">
    <location>
        <begin position="178"/>
        <end position="200"/>
    </location>
</feature>
<dbReference type="Pfam" id="PF00528">
    <property type="entry name" value="BPD_transp_1"/>
    <property type="match status" value="1"/>
</dbReference>
<keyword evidence="10" id="KW-1185">Reference proteome</keyword>
<keyword evidence="5 7" id="KW-1133">Transmembrane helix</keyword>
<comment type="similarity">
    <text evidence="7">Belongs to the binding-protein-dependent transport system permease family.</text>
</comment>
<dbReference type="InterPro" id="IPR035906">
    <property type="entry name" value="MetI-like_sf"/>
</dbReference>
<dbReference type="PANTHER" id="PTHR30151">
    <property type="entry name" value="ALKANE SULFONATE ABC TRANSPORTER-RELATED, MEMBRANE SUBUNIT"/>
    <property type="match status" value="1"/>
</dbReference>
<evidence type="ECO:0000256" key="6">
    <source>
        <dbReference type="ARBA" id="ARBA00023136"/>
    </source>
</evidence>
<gene>
    <name evidence="9" type="ORF">AB2L28_18090</name>
</gene>
<name>A0ABV4I6H8_9ACTN</name>
<dbReference type="SUPFAM" id="SSF161098">
    <property type="entry name" value="MetI-like"/>
    <property type="match status" value="1"/>
</dbReference>
<evidence type="ECO:0000256" key="1">
    <source>
        <dbReference type="ARBA" id="ARBA00004651"/>
    </source>
</evidence>
<dbReference type="EMBL" id="JBGGTQ010000009">
    <property type="protein sequence ID" value="MEZ0494151.1"/>
    <property type="molecule type" value="Genomic_DNA"/>
</dbReference>
<dbReference type="Proteomes" id="UP001566476">
    <property type="component" value="Unassembled WGS sequence"/>
</dbReference>
<protein>
    <submittedName>
        <fullName evidence="9">ABC transporter permease</fullName>
    </submittedName>
</protein>
<evidence type="ECO:0000256" key="7">
    <source>
        <dbReference type="RuleBase" id="RU363032"/>
    </source>
</evidence>
<evidence type="ECO:0000256" key="5">
    <source>
        <dbReference type="ARBA" id="ARBA00022989"/>
    </source>
</evidence>
<dbReference type="PANTHER" id="PTHR30151:SF0">
    <property type="entry name" value="ABC TRANSPORTER PERMEASE PROTEIN MJ0413-RELATED"/>
    <property type="match status" value="1"/>
</dbReference>
<comment type="caution">
    <text evidence="9">The sequence shown here is derived from an EMBL/GenBank/DDBJ whole genome shotgun (WGS) entry which is preliminary data.</text>
</comment>
<keyword evidence="4 7" id="KW-0812">Transmembrane</keyword>
<feature type="transmembrane region" description="Helical" evidence="7">
    <location>
        <begin position="12"/>
        <end position="38"/>
    </location>
</feature>
<dbReference type="Gene3D" id="1.10.3720.10">
    <property type="entry name" value="MetI-like"/>
    <property type="match status" value="1"/>
</dbReference>
<keyword evidence="6 7" id="KW-0472">Membrane</keyword>
<dbReference type="PROSITE" id="PS50928">
    <property type="entry name" value="ABC_TM1"/>
    <property type="match status" value="1"/>
</dbReference>
<evidence type="ECO:0000256" key="2">
    <source>
        <dbReference type="ARBA" id="ARBA00022448"/>
    </source>
</evidence>
<feature type="transmembrane region" description="Helical" evidence="7">
    <location>
        <begin position="97"/>
        <end position="117"/>
    </location>
</feature>